<dbReference type="Gene3D" id="3.10.450.620">
    <property type="entry name" value="JHP933, nucleotidyltransferase-like core domain"/>
    <property type="match status" value="1"/>
</dbReference>
<dbReference type="AlphaFoldDB" id="A0A2M7AN16"/>
<evidence type="ECO:0000313" key="2">
    <source>
        <dbReference type="Proteomes" id="UP000229916"/>
    </source>
</evidence>
<reference evidence="2" key="1">
    <citation type="submission" date="2017-09" db="EMBL/GenBank/DDBJ databases">
        <title>Depth-based differentiation of microbial function through sediment-hosted aquifers and enrichment of novel symbionts in the deep terrestrial subsurface.</title>
        <authorList>
            <person name="Probst A.J."/>
            <person name="Ladd B."/>
            <person name="Jarett J.K."/>
            <person name="Geller-Mcgrath D.E."/>
            <person name="Sieber C.M.K."/>
            <person name="Emerson J.B."/>
            <person name="Anantharaman K."/>
            <person name="Thomas B.C."/>
            <person name="Malmstrom R."/>
            <person name="Stieglmeier M."/>
            <person name="Klingl A."/>
            <person name="Woyke T."/>
            <person name="Ryan C.M."/>
            <person name="Banfield J.F."/>
        </authorList>
    </citation>
    <scope>NUCLEOTIDE SEQUENCE [LARGE SCALE GENOMIC DNA]</scope>
</reference>
<proteinExistence type="predicted"/>
<dbReference type="InterPro" id="IPR014942">
    <property type="entry name" value="AbiEii"/>
</dbReference>
<protein>
    <recommendedName>
        <fullName evidence="3">Nucleotidyl transferase AbiEii/AbiGii toxin family protein</fullName>
    </recommendedName>
</protein>
<comment type="caution">
    <text evidence="1">The sequence shown here is derived from an EMBL/GenBank/DDBJ whole genome shotgun (WGS) entry which is preliminary data.</text>
</comment>
<evidence type="ECO:0008006" key="3">
    <source>
        <dbReference type="Google" id="ProtNLM"/>
    </source>
</evidence>
<accession>A0A2M7AN16</accession>
<dbReference type="Pfam" id="PF08843">
    <property type="entry name" value="AbiEii"/>
    <property type="match status" value="1"/>
</dbReference>
<sequence>MILKESIKKLAIQYQTTDFPNIIREYFQHLFLSEMYKLPETDILLFKGGTALRLIYGSPRFSEDLDFSLFRVEDYRKKTYVENVFTGVLAAIEKIGIKVDFSKKSGVTTEGYFGDASFRLYDYPPVGVTINISSRKGKTLSGEVDIIANDFIPTYNLLHLSQEKLVNEKIFGALLERKKVRDFYDLYFLLRKGMVNTTQKKRLAAVKEMIIADAKKVNFRSELAVFLPSNQQTIISDFPRALEDELKRQL</sequence>
<evidence type="ECO:0000313" key="1">
    <source>
        <dbReference type="EMBL" id="PIU68798.1"/>
    </source>
</evidence>
<gene>
    <name evidence="1" type="ORF">COS81_02610</name>
</gene>
<organism evidence="1 2">
    <name type="scientific">candidate division WWE3 bacterium CG06_land_8_20_14_3_00_42_16</name>
    <dbReference type="NCBI Taxonomy" id="1975083"/>
    <lineage>
        <taxon>Bacteria</taxon>
        <taxon>Katanobacteria</taxon>
    </lineage>
</organism>
<dbReference type="EMBL" id="PEWD01000054">
    <property type="protein sequence ID" value="PIU68798.1"/>
    <property type="molecule type" value="Genomic_DNA"/>
</dbReference>
<dbReference type="Proteomes" id="UP000229916">
    <property type="component" value="Unassembled WGS sequence"/>
</dbReference>
<name>A0A2M7AN16_UNCKA</name>